<evidence type="ECO:0000256" key="1">
    <source>
        <dbReference type="ARBA" id="ARBA00022908"/>
    </source>
</evidence>
<name>A0A2U8WV44_9HYPH</name>
<dbReference type="Pfam" id="PF20552">
    <property type="entry name" value="HTH_62"/>
    <property type="match status" value="1"/>
</dbReference>
<dbReference type="Gene3D" id="3.40.50.1390">
    <property type="entry name" value="Resolvase, N-terminal catalytic domain"/>
    <property type="match status" value="1"/>
</dbReference>
<dbReference type="KEGG" id="mtea:DK419_25915"/>
<dbReference type="PROSITE" id="PS00397">
    <property type="entry name" value="RECOMBINASES_1"/>
    <property type="match status" value="1"/>
</dbReference>
<dbReference type="GO" id="GO:0015074">
    <property type="term" value="P:DNA integration"/>
    <property type="evidence" value="ECO:0007669"/>
    <property type="project" value="UniProtKB-KW"/>
</dbReference>
<feature type="domain" description="Resolvase/invertase-type recombinase catalytic" evidence="6">
    <location>
        <begin position="5"/>
        <end position="142"/>
    </location>
</feature>
<dbReference type="PANTHER" id="PTHR30461:SF2">
    <property type="entry name" value="SERINE RECOMBINASE PINE-RELATED"/>
    <property type="match status" value="1"/>
</dbReference>
<evidence type="ECO:0000313" key="7">
    <source>
        <dbReference type="EMBL" id="AWN49358.1"/>
    </source>
</evidence>
<feature type="active site" description="O-(5'-phospho-DNA)-serine intermediate" evidence="4 5">
    <location>
        <position position="13"/>
    </location>
</feature>
<evidence type="ECO:0000256" key="3">
    <source>
        <dbReference type="ARBA" id="ARBA00023172"/>
    </source>
</evidence>
<keyword evidence="2" id="KW-0238">DNA-binding</keyword>
<sequence>MAQGKFVTYLRVSTKRQGDSGLGLEAQQRAVTDYLNGGAWTVAGEFVEVESGKSDTNRPQLQRAIAACRVYGAKLLIAKLDRLSRDAGFLLGLEKAGIEFVAADMPNANRLTVGVMAMVAEEERRAISARTKAALAAAKARGVKLGGDRGATLSTEAKAKGVAAVQARAESRAADLAPIIGELRASGATSLRSLAAGLNRAGIAPPRGTTWSPMAVSRTLSRLGA</sequence>
<dbReference type="EMBL" id="CP029553">
    <property type="protein sequence ID" value="AWN49358.1"/>
    <property type="molecule type" value="Genomic_DNA"/>
</dbReference>
<dbReference type="PROSITE" id="PS51736">
    <property type="entry name" value="RECOMBINASES_3"/>
    <property type="match status" value="1"/>
</dbReference>
<reference evidence="7 8" key="1">
    <citation type="submission" date="2018-05" db="EMBL/GenBank/DDBJ databases">
        <title>Complete Genome Sequence of Methylobacterium sp. 17Sr1-28.</title>
        <authorList>
            <person name="Srinivasan S."/>
        </authorList>
    </citation>
    <scope>NUCLEOTIDE SEQUENCE [LARGE SCALE GENOMIC DNA]</scope>
    <source>
        <strain evidence="7 8">17Sr1-28</strain>
    </source>
</reference>
<dbReference type="InterPro" id="IPR046789">
    <property type="entry name" value="HTH_62"/>
</dbReference>
<accession>A0A2U8WV44</accession>
<dbReference type="InterPro" id="IPR006118">
    <property type="entry name" value="Recombinase_CS"/>
</dbReference>
<dbReference type="InterPro" id="IPR006119">
    <property type="entry name" value="Resolv_N"/>
</dbReference>
<dbReference type="AlphaFoldDB" id="A0A2U8WV44"/>
<keyword evidence="1" id="KW-0229">DNA integration</keyword>
<proteinExistence type="predicted"/>
<organism evidence="7 8">
    <name type="scientific">Methylobacterium terrae</name>
    <dbReference type="NCBI Taxonomy" id="2202827"/>
    <lineage>
        <taxon>Bacteria</taxon>
        <taxon>Pseudomonadati</taxon>
        <taxon>Pseudomonadota</taxon>
        <taxon>Alphaproteobacteria</taxon>
        <taxon>Hyphomicrobiales</taxon>
        <taxon>Methylobacteriaceae</taxon>
        <taxon>Methylobacterium</taxon>
    </lineage>
</organism>
<dbReference type="OrthoDB" id="2290206at2"/>
<evidence type="ECO:0000313" key="8">
    <source>
        <dbReference type="Proteomes" id="UP000245444"/>
    </source>
</evidence>
<keyword evidence="8" id="KW-1185">Reference proteome</keyword>
<keyword evidence="3" id="KW-0233">DNA recombination</keyword>
<evidence type="ECO:0000256" key="2">
    <source>
        <dbReference type="ARBA" id="ARBA00023125"/>
    </source>
</evidence>
<dbReference type="Pfam" id="PF00239">
    <property type="entry name" value="Resolvase"/>
    <property type="match status" value="1"/>
</dbReference>
<dbReference type="RefSeq" id="WP_109961629.1">
    <property type="nucleotide sequence ID" value="NZ_CP029553.1"/>
</dbReference>
<dbReference type="SUPFAM" id="SSF53041">
    <property type="entry name" value="Resolvase-like"/>
    <property type="match status" value="1"/>
</dbReference>
<dbReference type="SMART" id="SM00857">
    <property type="entry name" value="Resolvase"/>
    <property type="match status" value="1"/>
</dbReference>
<gene>
    <name evidence="7" type="ORF">DK419_25915</name>
</gene>
<evidence type="ECO:0000256" key="4">
    <source>
        <dbReference type="PIRSR" id="PIRSR606118-50"/>
    </source>
</evidence>
<evidence type="ECO:0000259" key="6">
    <source>
        <dbReference type="PROSITE" id="PS51736"/>
    </source>
</evidence>
<dbReference type="CDD" id="cd00338">
    <property type="entry name" value="Ser_Recombinase"/>
    <property type="match status" value="1"/>
</dbReference>
<dbReference type="PANTHER" id="PTHR30461">
    <property type="entry name" value="DNA-INVERTASE FROM LAMBDOID PROPHAGE"/>
    <property type="match status" value="1"/>
</dbReference>
<dbReference type="GO" id="GO:0000150">
    <property type="term" value="F:DNA strand exchange activity"/>
    <property type="evidence" value="ECO:0007669"/>
    <property type="project" value="InterPro"/>
</dbReference>
<dbReference type="Proteomes" id="UP000245444">
    <property type="component" value="Chromosome"/>
</dbReference>
<dbReference type="GO" id="GO:0003677">
    <property type="term" value="F:DNA binding"/>
    <property type="evidence" value="ECO:0007669"/>
    <property type="project" value="UniProtKB-KW"/>
</dbReference>
<dbReference type="InterPro" id="IPR036162">
    <property type="entry name" value="Resolvase-like_N_sf"/>
</dbReference>
<protein>
    <submittedName>
        <fullName evidence="7">Resolvase</fullName>
    </submittedName>
</protein>
<evidence type="ECO:0000256" key="5">
    <source>
        <dbReference type="PROSITE-ProRule" id="PRU10137"/>
    </source>
</evidence>
<dbReference type="InterPro" id="IPR050639">
    <property type="entry name" value="SSR_resolvase"/>
</dbReference>